<keyword evidence="2" id="KW-1185">Reference proteome</keyword>
<dbReference type="Gene3D" id="3.20.20.140">
    <property type="entry name" value="Metal-dependent hydrolases"/>
    <property type="match status" value="1"/>
</dbReference>
<dbReference type="PANTHER" id="PTHR10443:SF12">
    <property type="entry name" value="DIPEPTIDASE"/>
    <property type="match status" value="1"/>
</dbReference>
<dbReference type="OrthoDB" id="9804920at2"/>
<dbReference type="eggNOG" id="COG2355">
    <property type="taxonomic scope" value="Bacteria"/>
</dbReference>
<proteinExistence type="predicted"/>
<reference evidence="1 2" key="2">
    <citation type="journal article" date="2011" name="Stand. Genomic Sci.">
        <title>Complete genome sequence of Truepera radiovictrix type strain (RQ-24).</title>
        <authorList>
            <person name="Ivanova N."/>
            <person name="Rohde C."/>
            <person name="Munk C."/>
            <person name="Nolan M."/>
            <person name="Lucas S."/>
            <person name="Del Rio T.G."/>
            <person name="Tice H."/>
            <person name="Deshpande S."/>
            <person name="Cheng J.F."/>
            <person name="Tapia R."/>
            <person name="Han C."/>
            <person name="Goodwin L."/>
            <person name="Pitluck S."/>
            <person name="Liolios K."/>
            <person name="Mavromatis K."/>
            <person name="Mikhailova N."/>
            <person name="Pati A."/>
            <person name="Chen A."/>
            <person name="Palaniappan K."/>
            <person name="Land M."/>
            <person name="Hauser L."/>
            <person name="Chang Y.J."/>
            <person name="Jeffries C.D."/>
            <person name="Brambilla E."/>
            <person name="Rohde M."/>
            <person name="Goker M."/>
            <person name="Tindall B.J."/>
            <person name="Woyke T."/>
            <person name="Bristow J."/>
            <person name="Eisen J.A."/>
            <person name="Markowitz V."/>
            <person name="Hugenholtz P."/>
            <person name="Kyrpides N.C."/>
            <person name="Klenk H.P."/>
            <person name="Lapidus A."/>
        </authorList>
    </citation>
    <scope>NUCLEOTIDE SEQUENCE [LARGE SCALE GENOMIC DNA]</scope>
    <source>
        <strain evidence="2">DSM 17093 / CIP 108686 / LMG 22925 / RQ-24</strain>
    </source>
</reference>
<dbReference type="SUPFAM" id="SSF51556">
    <property type="entry name" value="Metallo-dependent hydrolases"/>
    <property type="match status" value="1"/>
</dbReference>
<protein>
    <submittedName>
        <fullName evidence="1">Peptidase M19 renal dipeptidase</fullName>
    </submittedName>
</protein>
<dbReference type="KEGG" id="tra:Trad_2284"/>
<name>D7CSH4_TRURR</name>
<evidence type="ECO:0000313" key="2">
    <source>
        <dbReference type="Proteomes" id="UP000000379"/>
    </source>
</evidence>
<organism evidence="1 2">
    <name type="scientific">Truepera radiovictrix (strain DSM 17093 / CIP 108686 / LMG 22925 / RQ-24)</name>
    <dbReference type="NCBI Taxonomy" id="649638"/>
    <lineage>
        <taxon>Bacteria</taxon>
        <taxon>Thermotogati</taxon>
        <taxon>Deinococcota</taxon>
        <taxon>Deinococci</taxon>
        <taxon>Trueperales</taxon>
        <taxon>Trueperaceae</taxon>
        <taxon>Truepera</taxon>
    </lineage>
</organism>
<evidence type="ECO:0000313" key="1">
    <source>
        <dbReference type="EMBL" id="ADI15394.1"/>
    </source>
</evidence>
<accession>D7CSH4</accession>
<dbReference type="Proteomes" id="UP000000379">
    <property type="component" value="Chromosome"/>
</dbReference>
<dbReference type="GO" id="GO:0070573">
    <property type="term" value="F:metallodipeptidase activity"/>
    <property type="evidence" value="ECO:0007669"/>
    <property type="project" value="InterPro"/>
</dbReference>
<dbReference type="PANTHER" id="PTHR10443">
    <property type="entry name" value="MICROSOMAL DIPEPTIDASE"/>
    <property type="match status" value="1"/>
</dbReference>
<dbReference type="PROSITE" id="PS51365">
    <property type="entry name" value="RENAL_DIPEPTIDASE_2"/>
    <property type="match status" value="1"/>
</dbReference>
<dbReference type="STRING" id="649638.Trad_2284"/>
<dbReference type="GO" id="GO:0006508">
    <property type="term" value="P:proteolysis"/>
    <property type="evidence" value="ECO:0007669"/>
    <property type="project" value="InterPro"/>
</dbReference>
<sequence length="345" mass="37024">MTLYIDGHLDLAYNALAAGRDLTRDLDALRRTHPDALVTLPELQRAGVRIAFATIFVLPQQAAPSDSSAATSALRGHTYSTPDEARTLGLAQLELYERLEEAGHLRILRTQSDLEAHLADARAQGAPLGIVLLLEGADPLRTPDELAAWAARGLRIVGPAWQRTRYAGGTHHPGPLSAMGRELIHALRELGLVLDTSHLAEESFWEALELGPGHVIASHSNARALVPTDRHLSDAMIRALGAQGGVIGLVIANPFLNAHTRRGAPKRETTLEHVRRHAEHVAGLIGWEHLAVGSDFDGGFGVEDVPVGLTRAADFATLGGAVPEAAREGFLGGNWLRLLRRVLPG</sequence>
<dbReference type="EMBL" id="CP002049">
    <property type="protein sequence ID" value="ADI15394.1"/>
    <property type="molecule type" value="Genomic_DNA"/>
</dbReference>
<gene>
    <name evidence="1" type="ordered locus">Trad_2284</name>
</gene>
<dbReference type="Pfam" id="PF01244">
    <property type="entry name" value="Peptidase_M19"/>
    <property type="match status" value="1"/>
</dbReference>
<dbReference type="InterPro" id="IPR032466">
    <property type="entry name" value="Metal_Hydrolase"/>
</dbReference>
<dbReference type="InterPro" id="IPR008257">
    <property type="entry name" value="Pept_M19"/>
</dbReference>
<dbReference type="AlphaFoldDB" id="D7CSH4"/>
<reference evidence="2" key="1">
    <citation type="submission" date="2010-05" db="EMBL/GenBank/DDBJ databases">
        <title>The complete genome of Truepera radiovictris DSM 17093.</title>
        <authorList>
            <consortium name="US DOE Joint Genome Institute (JGI-PGF)"/>
            <person name="Lucas S."/>
            <person name="Copeland A."/>
            <person name="Lapidus A."/>
            <person name="Glavina del Rio T."/>
            <person name="Dalin E."/>
            <person name="Tice H."/>
            <person name="Bruce D."/>
            <person name="Goodwin L."/>
            <person name="Pitluck S."/>
            <person name="Kyrpides N."/>
            <person name="Mavromatis K."/>
            <person name="Ovchinnikova G."/>
            <person name="Munk A.C."/>
            <person name="Detter J.C."/>
            <person name="Han C."/>
            <person name="Tapia R."/>
            <person name="Land M."/>
            <person name="Hauser L."/>
            <person name="Markowitz V."/>
            <person name="Cheng J.-F."/>
            <person name="Hugenholtz P."/>
            <person name="Woyke T."/>
            <person name="Wu D."/>
            <person name="Tindall B."/>
            <person name="Pomrenke H.G."/>
            <person name="Brambilla E."/>
            <person name="Klenk H.-P."/>
            <person name="Eisen J.A."/>
        </authorList>
    </citation>
    <scope>NUCLEOTIDE SEQUENCE [LARGE SCALE GENOMIC DNA]</scope>
    <source>
        <strain evidence="2">DSM 17093 / CIP 108686 / LMG 22925 / RQ-24</strain>
    </source>
</reference>
<dbReference type="HOGENOM" id="CLU_031404_1_0_0"/>
<dbReference type="RefSeq" id="WP_013178757.1">
    <property type="nucleotide sequence ID" value="NC_014221.1"/>
</dbReference>